<dbReference type="SUPFAM" id="SSF53756">
    <property type="entry name" value="UDP-Glycosyltransferase/glycogen phosphorylase"/>
    <property type="match status" value="1"/>
</dbReference>
<evidence type="ECO:0000313" key="2">
    <source>
        <dbReference type="EMBL" id="SHJ40903.1"/>
    </source>
</evidence>
<keyword evidence="2" id="KW-0808">Transferase</keyword>
<name>A0A1M6J2D1_9FIRM</name>
<dbReference type="PANTHER" id="PTHR12526">
    <property type="entry name" value="GLYCOSYLTRANSFERASE"/>
    <property type="match status" value="1"/>
</dbReference>
<dbReference type="InterPro" id="IPR001296">
    <property type="entry name" value="Glyco_trans_1"/>
</dbReference>
<proteinExistence type="predicted"/>
<dbReference type="OrthoDB" id="9762705at2"/>
<dbReference type="EMBL" id="FQZP01000051">
    <property type="protein sequence ID" value="SHJ40903.1"/>
    <property type="molecule type" value="Genomic_DNA"/>
</dbReference>
<dbReference type="RefSeq" id="WP_149679385.1">
    <property type="nucleotide sequence ID" value="NZ_FQZP01000051.1"/>
</dbReference>
<dbReference type="GO" id="GO:0016757">
    <property type="term" value="F:glycosyltransferase activity"/>
    <property type="evidence" value="ECO:0007669"/>
    <property type="project" value="InterPro"/>
</dbReference>
<dbReference type="CDD" id="cd03811">
    <property type="entry name" value="GT4_GT28_WabH-like"/>
    <property type="match status" value="1"/>
</dbReference>
<dbReference type="Gene3D" id="3.40.50.2000">
    <property type="entry name" value="Glycogen Phosphorylase B"/>
    <property type="match status" value="2"/>
</dbReference>
<accession>A0A1M6J2D1</accession>
<gene>
    <name evidence="2" type="ORF">SAMN05444373_10511</name>
</gene>
<reference evidence="2 3" key="1">
    <citation type="submission" date="2016-11" db="EMBL/GenBank/DDBJ databases">
        <authorList>
            <person name="Varghese N."/>
            <person name="Submissions S."/>
        </authorList>
    </citation>
    <scope>NUCLEOTIDE SEQUENCE [LARGE SCALE GENOMIC DNA]</scope>
    <source>
        <strain evidence="2 3">DSM 19027</strain>
    </source>
</reference>
<evidence type="ECO:0000259" key="1">
    <source>
        <dbReference type="Pfam" id="PF00534"/>
    </source>
</evidence>
<dbReference type="Pfam" id="PF00534">
    <property type="entry name" value="Glycos_transf_1"/>
    <property type="match status" value="1"/>
</dbReference>
<feature type="domain" description="Glycosyl transferase family 1" evidence="1">
    <location>
        <begin position="221"/>
        <end position="349"/>
    </location>
</feature>
<keyword evidence="3" id="KW-1185">Reference proteome</keyword>
<sequence length="352" mass="40772">MRLLFVGYNLRSGGVQRALINTIKYLADSLNQHQIDLFLFSYEDEWAKEIPSHVNIIKSNYLLNLVATPFQVVLAKKNPIKIILRIILTILVRIIKPEKFFAYLFRRHNNFTGYDIAVSYFNDVSPYTFFNRGCNQFVTDFVEAKKKIAWIHSDPEKIGFYHDYCLKTYEKFDNVILVSEACRISFNRIVPELKDKTYVVYNLFPIEDIRDKAVAYQVSRENNKLQFITVARIDNKTKRIDRAIEVCKILNQNNIRDFKWIFIGDGPDLSKNRKLVKKYGVSHLVEFLGEKSNPFPYIASSDLFVLTSDYEGFPMVVGEAHILGVPVISTEYIAVNEQITDGKNGIIVSHNL</sequence>
<organism evidence="2 3">
    <name type="scientific">Thermoclostridium caenicola</name>
    <dbReference type="NCBI Taxonomy" id="659425"/>
    <lineage>
        <taxon>Bacteria</taxon>
        <taxon>Bacillati</taxon>
        <taxon>Bacillota</taxon>
        <taxon>Clostridia</taxon>
        <taxon>Eubacteriales</taxon>
        <taxon>Oscillospiraceae</taxon>
        <taxon>Thermoclostridium</taxon>
    </lineage>
</organism>
<protein>
    <submittedName>
        <fullName evidence="2">Glycosyltransferase involved in cell wall bisynthesis</fullName>
    </submittedName>
</protein>
<dbReference type="PANTHER" id="PTHR12526:SF628">
    <property type="entry name" value="MANNOSYLGLUCOSYLGLYCERATE SYNTHASE"/>
    <property type="match status" value="1"/>
</dbReference>
<dbReference type="AlphaFoldDB" id="A0A1M6J2D1"/>
<evidence type="ECO:0000313" key="3">
    <source>
        <dbReference type="Proteomes" id="UP000324781"/>
    </source>
</evidence>
<dbReference type="Proteomes" id="UP000324781">
    <property type="component" value="Unassembled WGS sequence"/>
</dbReference>